<feature type="domain" description="HNH" evidence="1">
    <location>
        <begin position="8"/>
        <end position="37"/>
    </location>
</feature>
<gene>
    <name evidence="2" type="ORF">P73_2467</name>
</gene>
<proteinExistence type="predicted"/>
<accession>A0A0B5E4B7</accession>
<dbReference type="STRING" id="1208324.P73_2467"/>
<evidence type="ECO:0000313" key="3">
    <source>
        <dbReference type="Proteomes" id="UP000031521"/>
    </source>
</evidence>
<evidence type="ECO:0000259" key="1">
    <source>
        <dbReference type="Pfam" id="PF01844"/>
    </source>
</evidence>
<sequence>MICGAIATDVDHIVPRSVAPERRLDTFNLQSLCKAHHSGAKQSLERRLYKDRKT</sequence>
<dbReference type="EMBL" id="CP004393">
    <property type="protein sequence ID" value="AJE47182.1"/>
    <property type="molecule type" value="Genomic_DNA"/>
</dbReference>
<dbReference type="AlphaFoldDB" id="A0A0B5E4B7"/>
<name>A0A0B5E4B7_9RHOB</name>
<dbReference type="GO" id="GO:0008270">
    <property type="term" value="F:zinc ion binding"/>
    <property type="evidence" value="ECO:0007669"/>
    <property type="project" value="InterPro"/>
</dbReference>
<evidence type="ECO:0000313" key="2">
    <source>
        <dbReference type="EMBL" id="AJE47182.1"/>
    </source>
</evidence>
<protein>
    <recommendedName>
        <fullName evidence="1">HNH domain-containing protein</fullName>
    </recommendedName>
</protein>
<dbReference type="Pfam" id="PF01844">
    <property type="entry name" value="HNH"/>
    <property type="match status" value="1"/>
</dbReference>
<dbReference type="Proteomes" id="UP000031521">
    <property type="component" value="Chromosome"/>
</dbReference>
<dbReference type="KEGG" id="cid:P73_2467"/>
<reference evidence="2 3" key="1">
    <citation type="journal article" date="2014" name="Int. J. Syst. Evol. Microbiol.">
        <title>Celeribacter indicus sp. nov., a polycyclic aromatic hydrocarbon-degrading bacterium from deep-sea sediment and reclassification of Huaishuia halophila as Celeribacter halophilus comb. nov.</title>
        <authorList>
            <person name="Lai Q."/>
            <person name="Cao J."/>
            <person name="Yuan J."/>
            <person name="Li F."/>
            <person name="Shao Z."/>
        </authorList>
    </citation>
    <scope>NUCLEOTIDE SEQUENCE [LARGE SCALE GENOMIC DNA]</scope>
    <source>
        <strain evidence="2">P73</strain>
    </source>
</reference>
<organism evidence="2 3">
    <name type="scientific">Celeribacter indicus</name>
    <dbReference type="NCBI Taxonomy" id="1208324"/>
    <lineage>
        <taxon>Bacteria</taxon>
        <taxon>Pseudomonadati</taxon>
        <taxon>Pseudomonadota</taxon>
        <taxon>Alphaproteobacteria</taxon>
        <taxon>Rhodobacterales</taxon>
        <taxon>Roseobacteraceae</taxon>
        <taxon>Celeribacter</taxon>
    </lineage>
</organism>
<dbReference type="HOGENOM" id="CLU_3041667_0_0_5"/>
<dbReference type="GO" id="GO:0003676">
    <property type="term" value="F:nucleic acid binding"/>
    <property type="evidence" value="ECO:0007669"/>
    <property type="project" value="InterPro"/>
</dbReference>
<dbReference type="GO" id="GO:0004519">
    <property type="term" value="F:endonuclease activity"/>
    <property type="evidence" value="ECO:0007669"/>
    <property type="project" value="InterPro"/>
</dbReference>
<dbReference type="InterPro" id="IPR002711">
    <property type="entry name" value="HNH"/>
</dbReference>
<keyword evidence="3" id="KW-1185">Reference proteome</keyword>